<dbReference type="EMBL" id="BKCP01010848">
    <property type="protein sequence ID" value="GER53985.1"/>
    <property type="molecule type" value="Genomic_DNA"/>
</dbReference>
<evidence type="ECO:0000256" key="1">
    <source>
        <dbReference type="SAM" id="MobiDB-lite"/>
    </source>
</evidence>
<comment type="caution">
    <text evidence="2">The sequence shown here is derived from an EMBL/GenBank/DDBJ whole genome shotgun (WGS) entry which is preliminary data.</text>
</comment>
<protein>
    <submittedName>
        <fullName evidence="2">tRNA (Guanine(10)-N2)-methyltransferase homolog</fullName>
    </submittedName>
</protein>
<feature type="region of interest" description="Disordered" evidence="1">
    <location>
        <begin position="128"/>
        <end position="156"/>
    </location>
</feature>
<dbReference type="Proteomes" id="UP000325081">
    <property type="component" value="Unassembled WGS sequence"/>
</dbReference>
<organism evidence="2 3">
    <name type="scientific">Striga asiatica</name>
    <name type="common">Asiatic witchweed</name>
    <name type="synonym">Buchnera asiatica</name>
    <dbReference type="NCBI Taxonomy" id="4170"/>
    <lineage>
        <taxon>Eukaryota</taxon>
        <taxon>Viridiplantae</taxon>
        <taxon>Streptophyta</taxon>
        <taxon>Embryophyta</taxon>
        <taxon>Tracheophyta</taxon>
        <taxon>Spermatophyta</taxon>
        <taxon>Magnoliopsida</taxon>
        <taxon>eudicotyledons</taxon>
        <taxon>Gunneridae</taxon>
        <taxon>Pentapetalae</taxon>
        <taxon>asterids</taxon>
        <taxon>lamiids</taxon>
        <taxon>Lamiales</taxon>
        <taxon>Orobanchaceae</taxon>
        <taxon>Buchnereae</taxon>
        <taxon>Striga</taxon>
    </lineage>
</organism>
<keyword evidence="2" id="KW-0489">Methyltransferase</keyword>
<keyword evidence="3" id="KW-1185">Reference proteome</keyword>
<sequence>MIRRSAFLQSRLAFPLHFPHLLPNPTIVGRHQPPYRCLYLLRPHNILRRRALPGKKILPIIYPNRLRNSELPHQQKRVHLLLRAQWERGHGHAVPYALERRCETKPPTATWASTATCGAHPITFPTVEVRSKNPSGRTFPKSSYSVGGTNTPPGLPGPPGFLSDQMNRAPLCSKPAAISATWARSKLPIVPKQRNTTDLSGCLSSHSFNSPSRHRAHRVHPRHPPVVFYGLEREGLEPFECVDHDPPRVHHSLEVAEGSRENWAARDDVGGQHFSRNRARKAGDGQVEARVLVPGEVFAFFEFEGDEVVEEAECRRARREVDVRREAELISYLGEDGAEHVEDEARDKRAHLPGPTGDEARDGFLDVGLAGVDKVNHGYAVGGWREVVVREVG</sequence>
<gene>
    <name evidence="2" type="ORF">STAS_31527</name>
</gene>
<evidence type="ECO:0000313" key="3">
    <source>
        <dbReference type="Proteomes" id="UP000325081"/>
    </source>
</evidence>
<evidence type="ECO:0000313" key="2">
    <source>
        <dbReference type="EMBL" id="GER53985.1"/>
    </source>
</evidence>
<name>A0A5A7R8E8_STRAF</name>
<accession>A0A5A7R8E8</accession>
<dbReference type="GO" id="GO:0008168">
    <property type="term" value="F:methyltransferase activity"/>
    <property type="evidence" value="ECO:0007669"/>
    <property type="project" value="UniProtKB-KW"/>
</dbReference>
<feature type="compositionally biased region" description="Polar residues" evidence="1">
    <location>
        <begin position="132"/>
        <end position="146"/>
    </location>
</feature>
<dbReference type="AlphaFoldDB" id="A0A5A7R8E8"/>
<proteinExistence type="predicted"/>
<dbReference type="GO" id="GO:0032259">
    <property type="term" value="P:methylation"/>
    <property type="evidence" value="ECO:0007669"/>
    <property type="project" value="UniProtKB-KW"/>
</dbReference>
<keyword evidence="2" id="KW-0808">Transferase</keyword>
<reference evidence="3" key="1">
    <citation type="journal article" date="2019" name="Curr. Biol.">
        <title>Genome Sequence of Striga asiatica Provides Insight into the Evolution of Plant Parasitism.</title>
        <authorList>
            <person name="Yoshida S."/>
            <person name="Kim S."/>
            <person name="Wafula E.K."/>
            <person name="Tanskanen J."/>
            <person name="Kim Y.M."/>
            <person name="Honaas L."/>
            <person name="Yang Z."/>
            <person name="Spallek T."/>
            <person name="Conn C.E."/>
            <person name="Ichihashi Y."/>
            <person name="Cheong K."/>
            <person name="Cui S."/>
            <person name="Der J.P."/>
            <person name="Gundlach H."/>
            <person name="Jiao Y."/>
            <person name="Hori C."/>
            <person name="Ishida J.K."/>
            <person name="Kasahara H."/>
            <person name="Kiba T."/>
            <person name="Kim M.S."/>
            <person name="Koo N."/>
            <person name="Laohavisit A."/>
            <person name="Lee Y.H."/>
            <person name="Lumba S."/>
            <person name="McCourt P."/>
            <person name="Mortimer J.C."/>
            <person name="Mutuku J.M."/>
            <person name="Nomura T."/>
            <person name="Sasaki-Sekimoto Y."/>
            <person name="Seto Y."/>
            <person name="Wang Y."/>
            <person name="Wakatake T."/>
            <person name="Sakakibara H."/>
            <person name="Demura T."/>
            <person name="Yamaguchi S."/>
            <person name="Yoneyama K."/>
            <person name="Manabe R.I."/>
            <person name="Nelson D.C."/>
            <person name="Schulman A.H."/>
            <person name="Timko M.P."/>
            <person name="dePamphilis C.W."/>
            <person name="Choi D."/>
            <person name="Shirasu K."/>
        </authorList>
    </citation>
    <scope>NUCLEOTIDE SEQUENCE [LARGE SCALE GENOMIC DNA]</scope>
    <source>
        <strain evidence="3">cv. UVA1</strain>
    </source>
</reference>
<feature type="region of interest" description="Disordered" evidence="1">
    <location>
        <begin position="340"/>
        <end position="360"/>
    </location>
</feature>